<dbReference type="Proteomes" id="UP000191554">
    <property type="component" value="Unassembled WGS sequence"/>
</dbReference>
<keyword evidence="3" id="KW-1185">Reference proteome</keyword>
<dbReference type="STRING" id="48256.CLHUN_12820"/>
<protein>
    <submittedName>
        <fullName evidence="2">Uncharacterized protein</fullName>
    </submittedName>
</protein>
<dbReference type="EMBL" id="MZGX01000006">
    <property type="protein sequence ID" value="OPX45050.1"/>
    <property type="molecule type" value="Genomic_DNA"/>
</dbReference>
<feature type="transmembrane region" description="Helical" evidence="1">
    <location>
        <begin position="33"/>
        <end position="50"/>
    </location>
</feature>
<proteinExistence type="predicted"/>
<gene>
    <name evidence="2" type="ORF">CLHUN_12820</name>
</gene>
<dbReference type="AlphaFoldDB" id="A0A1V4SMF9"/>
<evidence type="ECO:0000256" key="1">
    <source>
        <dbReference type="SAM" id="Phobius"/>
    </source>
</evidence>
<name>A0A1V4SMF9_RUMHU</name>
<reference evidence="2 3" key="1">
    <citation type="submission" date="2017-03" db="EMBL/GenBank/DDBJ databases">
        <title>Genome sequence of Clostridium hungatei DSM 14427.</title>
        <authorList>
            <person name="Poehlein A."/>
            <person name="Daniel R."/>
        </authorList>
    </citation>
    <scope>NUCLEOTIDE SEQUENCE [LARGE SCALE GENOMIC DNA]</scope>
    <source>
        <strain evidence="2 3">DSM 14427</strain>
    </source>
</reference>
<comment type="caution">
    <text evidence="2">The sequence shown here is derived from an EMBL/GenBank/DDBJ whole genome shotgun (WGS) entry which is preliminary data.</text>
</comment>
<evidence type="ECO:0000313" key="2">
    <source>
        <dbReference type="EMBL" id="OPX45050.1"/>
    </source>
</evidence>
<dbReference type="RefSeq" id="WP_080063727.1">
    <property type="nucleotide sequence ID" value="NZ_MZGX01000006.1"/>
</dbReference>
<evidence type="ECO:0000313" key="3">
    <source>
        <dbReference type="Proteomes" id="UP000191554"/>
    </source>
</evidence>
<keyword evidence="1" id="KW-0472">Membrane</keyword>
<organism evidence="2 3">
    <name type="scientific">Ruminiclostridium hungatei</name>
    <name type="common">Clostridium hungatei</name>
    <dbReference type="NCBI Taxonomy" id="48256"/>
    <lineage>
        <taxon>Bacteria</taxon>
        <taxon>Bacillati</taxon>
        <taxon>Bacillota</taxon>
        <taxon>Clostridia</taxon>
        <taxon>Eubacteriales</taxon>
        <taxon>Oscillospiraceae</taxon>
        <taxon>Ruminiclostridium</taxon>
    </lineage>
</organism>
<keyword evidence="1" id="KW-0812">Transmembrane</keyword>
<keyword evidence="1" id="KW-1133">Transmembrane helix</keyword>
<accession>A0A1V4SMF9</accession>
<sequence>MFTNRGWGCYYWSTCVTFFQFPDLNYWRQNEKAIVVIIAFTVTLLIFKYYNQSALDDAGKVNEDTVSQSNHSPIADKSLTTEMDNRIMIKFNNQ</sequence>